<evidence type="ECO:0000313" key="1">
    <source>
        <dbReference type="EMBL" id="KKN85086.1"/>
    </source>
</evidence>
<name>A0A0F9WGQ7_9ZZZZ</name>
<accession>A0A0F9WGQ7</accession>
<gene>
    <name evidence="1" type="ORF">LCGC14_0282550</name>
</gene>
<dbReference type="Pfam" id="PF19800">
    <property type="entry name" value="DUF6283"/>
    <property type="match status" value="1"/>
</dbReference>
<organism evidence="1">
    <name type="scientific">marine sediment metagenome</name>
    <dbReference type="NCBI Taxonomy" id="412755"/>
    <lineage>
        <taxon>unclassified sequences</taxon>
        <taxon>metagenomes</taxon>
        <taxon>ecological metagenomes</taxon>
    </lineage>
</organism>
<proteinExistence type="predicted"/>
<sequence length="147" mass="15857">MSQGKARIVDVKPAGPDHQVISFVSEAGSQRRYCKKPCADCPWRLDAVGEFPAEAFKHGAHTAYDMSENTFACHSAGKDKSATCAGYLLHGSYHSLAIRFDLMLGNIDLSEVSDGGHELFTSYRAMAEANGVSADDPVLRACRSADD</sequence>
<dbReference type="InterPro" id="IPR046250">
    <property type="entry name" value="DUF6283"/>
</dbReference>
<protein>
    <submittedName>
        <fullName evidence="1">Uncharacterized protein</fullName>
    </submittedName>
</protein>
<reference evidence="1" key="1">
    <citation type="journal article" date="2015" name="Nature">
        <title>Complex archaea that bridge the gap between prokaryotes and eukaryotes.</title>
        <authorList>
            <person name="Spang A."/>
            <person name="Saw J.H."/>
            <person name="Jorgensen S.L."/>
            <person name="Zaremba-Niedzwiedzka K."/>
            <person name="Martijn J."/>
            <person name="Lind A.E."/>
            <person name="van Eijk R."/>
            <person name="Schleper C."/>
            <person name="Guy L."/>
            <person name="Ettema T.J."/>
        </authorList>
    </citation>
    <scope>NUCLEOTIDE SEQUENCE</scope>
</reference>
<comment type="caution">
    <text evidence="1">The sequence shown here is derived from an EMBL/GenBank/DDBJ whole genome shotgun (WGS) entry which is preliminary data.</text>
</comment>
<dbReference type="AlphaFoldDB" id="A0A0F9WGQ7"/>
<dbReference type="EMBL" id="LAZR01000163">
    <property type="protein sequence ID" value="KKN85086.1"/>
    <property type="molecule type" value="Genomic_DNA"/>
</dbReference>